<feature type="region of interest" description="Disordered" evidence="7">
    <location>
        <begin position="1438"/>
        <end position="1457"/>
    </location>
</feature>
<dbReference type="Gene3D" id="2.60.200.20">
    <property type="match status" value="1"/>
</dbReference>
<dbReference type="STRING" id="99883.ENSTNIP00000022463"/>
<dbReference type="GO" id="GO:0008017">
    <property type="term" value="F:microtubule binding"/>
    <property type="evidence" value="ECO:0007669"/>
    <property type="project" value="InterPro"/>
</dbReference>
<keyword evidence="1 5" id="KW-0547">Nucleotide-binding</keyword>
<keyword evidence="2 5" id="KW-0067">ATP-binding</keyword>
<dbReference type="PANTHER" id="PTHR47117">
    <property type="entry name" value="STAR-RELATED LIPID TRANSFER PROTEIN 9"/>
    <property type="match status" value="1"/>
</dbReference>
<evidence type="ECO:0000256" key="3">
    <source>
        <dbReference type="ARBA" id="ARBA00023054"/>
    </source>
</evidence>
<dbReference type="InterPro" id="IPR027417">
    <property type="entry name" value="P-loop_NTPase"/>
</dbReference>
<feature type="compositionally biased region" description="Basic and acidic residues" evidence="7">
    <location>
        <begin position="1444"/>
        <end position="1457"/>
    </location>
</feature>
<dbReference type="SUPFAM" id="SSF52540">
    <property type="entry name" value="P-loop containing nucleoside triphosphate hydrolases"/>
    <property type="match status" value="1"/>
</dbReference>
<evidence type="ECO:0000256" key="5">
    <source>
        <dbReference type="PROSITE-ProRule" id="PRU00283"/>
    </source>
</evidence>
<dbReference type="Gene3D" id="3.40.850.10">
    <property type="entry name" value="Kinesin motor domain"/>
    <property type="match status" value="1"/>
</dbReference>
<dbReference type="GO" id="GO:0007018">
    <property type="term" value="P:microtubule-based movement"/>
    <property type="evidence" value="ECO:0007669"/>
    <property type="project" value="InterPro"/>
</dbReference>
<reference evidence="9" key="2">
    <citation type="submission" date="2025-08" db="UniProtKB">
        <authorList>
            <consortium name="Ensembl"/>
        </authorList>
    </citation>
    <scope>IDENTIFICATION</scope>
</reference>
<dbReference type="InterPro" id="IPR019821">
    <property type="entry name" value="Kinesin_motor_CS"/>
</dbReference>
<dbReference type="InterPro" id="IPR008984">
    <property type="entry name" value="SMAD_FHA_dom_sf"/>
</dbReference>
<evidence type="ECO:0000256" key="2">
    <source>
        <dbReference type="ARBA" id="ARBA00022840"/>
    </source>
</evidence>
<evidence type="ECO:0000313" key="10">
    <source>
        <dbReference type="Proteomes" id="UP000007303"/>
    </source>
</evidence>
<organism evidence="9 10">
    <name type="scientific">Tetraodon nigroviridis</name>
    <name type="common">Spotted green pufferfish</name>
    <name type="synonym">Chelonodon nigroviridis</name>
    <dbReference type="NCBI Taxonomy" id="99883"/>
    <lineage>
        <taxon>Eukaryota</taxon>
        <taxon>Metazoa</taxon>
        <taxon>Chordata</taxon>
        <taxon>Craniata</taxon>
        <taxon>Vertebrata</taxon>
        <taxon>Euteleostomi</taxon>
        <taxon>Actinopterygii</taxon>
        <taxon>Neopterygii</taxon>
        <taxon>Teleostei</taxon>
        <taxon>Neoteleostei</taxon>
        <taxon>Acanthomorphata</taxon>
        <taxon>Eupercaria</taxon>
        <taxon>Tetraodontiformes</taxon>
        <taxon>Tetradontoidea</taxon>
        <taxon>Tetraodontidae</taxon>
        <taxon>Tetraodon</taxon>
    </lineage>
</organism>
<feature type="region of interest" description="Disordered" evidence="7">
    <location>
        <begin position="907"/>
        <end position="959"/>
    </location>
</feature>
<evidence type="ECO:0000256" key="7">
    <source>
        <dbReference type="SAM" id="MobiDB-lite"/>
    </source>
</evidence>
<dbReference type="SUPFAM" id="SSF49879">
    <property type="entry name" value="SMAD/FHA domain"/>
    <property type="match status" value="1"/>
</dbReference>
<dbReference type="GO" id="GO:0003777">
    <property type="term" value="F:microtubule motor activity"/>
    <property type="evidence" value="ECO:0007669"/>
    <property type="project" value="InterPro"/>
</dbReference>
<dbReference type="HOGENOM" id="CLU_235253_0_0_1"/>
<dbReference type="InterPro" id="IPR002913">
    <property type="entry name" value="START_lipid-bd_dom"/>
</dbReference>
<keyword evidence="10" id="KW-1185">Reference proteome</keyword>
<dbReference type="Proteomes" id="UP000007303">
    <property type="component" value="Unassembled WGS sequence"/>
</dbReference>
<evidence type="ECO:0000256" key="6">
    <source>
        <dbReference type="SAM" id="Coils"/>
    </source>
</evidence>
<keyword evidence="3 6" id="KW-0175">Coiled coil</keyword>
<dbReference type="Gene3D" id="3.30.530.20">
    <property type="match status" value="1"/>
</dbReference>
<reference evidence="9" key="3">
    <citation type="submission" date="2025-09" db="UniProtKB">
        <authorList>
            <consortium name="Ensembl"/>
        </authorList>
    </citation>
    <scope>IDENTIFICATION</scope>
</reference>
<feature type="coiled-coil region" evidence="6">
    <location>
        <begin position="596"/>
        <end position="627"/>
    </location>
</feature>
<feature type="region of interest" description="Disordered" evidence="7">
    <location>
        <begin position="1479"/>
        <end position="1510"/>
    </location>
</feature>
<dbReference type="GO" id="GO:0005524">
    <property type="term" value="F:ATP binding"/>
    <property type="evidence" value="ECO:0007669"/>
    <property type="project" value="UniProtKB-UniRule"/>
</dbReference>
<feature type="region of interest" description="Disordered" evidence="7">
    <location>
        <begin position="989"/>
        <end position="1018"/>
    </location>
</feature>
<dbReference type="Pfam" id="PF01852">
    <property type="entry name" value="START"/>
    <property type="match status" value="1"/>
</dbReference>
<feature type="region of interest" description="Disordered" evidence="7">
    <location>
        <begin position="1398"/>
        <end position="1427"/>
    </location>
</feature>
<dbReference type="PROSITE" id="PS50067">
    <property type="entry name" value="KINESIN_MOTOR_2"/>
    <property type="match status" value="1"/>
</dbReference>
<evidence type="ECO:0000256" key="4">
    <source>
        <dbReference type="ARBA" id="ARBA00023175"/>
    </source>
</evidence>
<evidence type="ECO:0000259" key="8">
    <source>
        <dbReference type="PROSITE" id="PS50067"/>
    </source>
</evidence>
<feature type="compositionally biased region" description="Polar residues" evidence="7">
    <location>
        <begin position="1133"/>
        <end position="1144"/>
    </location>
</feature>
<feature type="binding site" evidence="5">
    <location>
        <begin position="76"/>
        <end position="83"/>
    </location>
    <ligand>
        <name>ATP</name>
        <dbReference type="ChEBI" id="CHEBI:30616"/>
    </ligand>
</feature>
<dbReference type="SMART" id="SM00129">
    <property type="entry name" value="KISc"/>
    <property type="match status" value="1"/>
</dbReference>
<feature type="compositionally biased region" description="Basic and acidic residues" evidence="7">
    <location>
        <begin position="747"/>
        <end position="757"/>
    </location>
</feature>
<sequence length="1928" mass="213317">FCFDYCYWSVDPADPRYASQEELILIAETSPEEDWTWSTMPGFVARVLMLGVFQDLGVSVLSGASEGYNVCLFAYGQTGSGKTYTMMGTPESSGLTPRICQGLFRAQDTFPDGQNSSRVEISFLEIYNERVRDLLSRGEQKKRVSLRVREHPEKGPYVEDLSQHVVTDCKQAMDLLEEGIANRITAATHNHDASSRSHAIFSIQYSQAILENNLPSEIVSKINLVDLAGSERADPNYCRDRLTEGSNINKSLVTLGIVISALAQNSQMSSSCQSINSVTSEGDGSTLGSHSSSLSGGGGGRRHCFIPYRDSVLTWLLKDSLGGNSKTIMIAITVRRSAPLRYAAHARNIVNKPRVNEQRNLSPSLSEERDGNLSDIVLQNELKVEQLTKDWSESWREKKELLEKYSVDVNRDQAGFLINSLQPYLVTLDRDVLSTGVVFYHLRGNASCEIENRGGVVTLKPLPGCICLLNDREVTEPCRLAQGMVITLGGVHKFRFNHPAEAAILRERRRASEVGMSCTYIDLCPLTPDGRYRQPLNVSPSCTEVVLPTQLIFYLLWNCLFHSIKDVELQGQLDVPLSRAEEPSVRQDVEVQQRFVENLRQEIQLEQRRAESELEREQAHLQQQHSETLVQQWVSQEKQRLAAMEQRILLQDFGVQTEPIPAALLPSQSPEVPSGQTVVLPSLVLRARKKLVQEELLKYHALCRAESRIRRKQLHYQLERIARKRHLLEAKRELQQLERALPSGSESPEHPELESSSKRRGRAFVSRRHSFSAELLSRLYPQKTPLFSDINPFVHQWQDGHADQHCRRRQAFGSAANLTCPSPLLHSLEKRATRCRSVDNGLNGQNSPFNSHLSTYATKKGLSRTLSSEEEEECKDTPPGLTQPPAGAHSQMRVSCSNEVVFVYSSEQESAENDTRAKATCEHATQTEQLPPGNQGRHRRSKTDGAAAQKTKSGVRESPTWASMENMSAHLSKLIDSTSDLLEDVQGMRSGEGVEARARRSSQPVKTRGSSRRDTSTQTAMDVGIQTQGPTEMVAVETPKAHEISLIVKVIGSELVSVSQDEKAERVTPVTSSPVERRLESASTVAVPKRPLLPLEQRTSFADRALSPILAVGPRTHLKPQQRAKERVAVSSGKLSTCSLSEDGQTPKRDSDGSSAKWEPVPLERDAEVSTICSGTCSVGFGFLADGHRDAERSSSRISPISAEQRKAVEHVEYCMDSHPPSPGSNGQLPEDDWFSLAPSECDTDVLVNIKPITGVPPCWDQQVVPEDLPLHNKFTNWSGIGHQRPQQPGHPTKAVTKDAQAEASTQGRRTREIERLRQEREHVMATVSLGLSPTSLTVELTEAKLHYGLGETDALLKVLTPRSTEELEAPTKQHLYERHRRSIEGWRLEREEHLRCHRRARSLSPSKHAKDLTSSSKAGSPSRRKEYLQQLRQEVIDSTRVADPPRGEGHCPTDIEQLLRDYSRAREEARTEIAKARERLRERTEQEKRRLQQQAGPQEAKDEVRHRTRISNSTLCTGSSFSLSSGPTSGYNSGNNTHLQQSNGSLLTGQVCTAPLHTAGCLCCSNSPCRCFCRCFVPRCAWLPPGIWSSLLMGKAAAGWSGPVFVQVPGRGAGCPGLPQAFVQRIRPRFPGGRGARSTPGECVEDGLPAVQDPHVQPVCPLCVDTTARRQHSAGLHPNGSVQLPPEPAEGLLLHQHPVQTGESTQEAGVCVLALQSVFEESLPRPSVDAVRGELMPSCFVLQPVRRGGREATRVIYLLQVRLWVCSPQVTEASCKESEVFILVCWSPGGSGDSIFPAAAVGRCRQATGGCRGRSGRPPGFINPGDEVSSEHLNALQQGGLRICTCCSMLKALLLTSYEADAALCMKVFFRTNAVGFFGGFFPYKCSQQSAIVPKMDVAPVVEIVSLLLRDTKMDYFLTGTTKVKAS</sequence>
<feature type="region of interest" description="Disordered" evidence="7">
    <location>
        <begin position="860"/>
        <end position="890"/>
    </location>
</feature>
<dbReference type="Pfam" id="PF00225">
    <property type="entry name" value="Kinesin"/>
    <property type="match status" value="1"/>
</dbReference>
<feature type="region of interest" description="Disordered" evidence="7">
    <location>
        <begin position="273"/>
        <end position="299"/>
    </location>
</feature>
<dbReference type="GeneTree" id="ENSGT00940000163117"/>
<dbReference type="Ensembl" id="ENSTNIT00000022702.1">
    <property type="protein sequence ID" value="ENSTNIP00000022463.1"/>
    <property type="gene ID" value="ENSTNIG00000019262.1"/>
</dbReference>
<dbReference type="InterPro" id="IPR036961">
    <property type="entry name" value="Kinesin_motor_dom_sf"/>
</dbReference>
<keyword evidence="4 5" id="KW-0505">Motor protein</keyword>
<proteinExistence type="inferred from homology"/>
<dbReference type="FunFam" id="3.40.850.10:FF:000126">
    <property type="entry name" value="Kinesin-like protein"/>
    <property type="match status" value="1"/>
</dbReference>
<feature type="domain" description="Kinesin motor" evidence="8">
    <location>
        <begin position="1"/>
        <end position="356"/>
    </location>
</feature>
<feature type="compositionally biased region" description="Low complexity" evidence="7">
    <location>
        <begin position="273"/>
        <end position="294"/>
    </location>
</feature>
<feature type="region of interest" description="Disordered" evidence="7">
    <location>
        <begin position="1283"/>
        <end position="1312"/>
    </location>
</feature>
<dbReference type="PANTHER" id="PTHR47117:SF1">
    <property type="entry name" value="STAR-RELATED LIPID TRANSFER PROTEIN 9"/>
    <property type="match status" value="1"/>
</dbReference>
<name>H3DPL4_TETNG</name>
<protein>
    <recommendedName>
        <fullName evidence="8">Kinesin motor domain-containing protein</fullName>
    </recommendedName>
</protein>
<feature type="compositionally biased region" description="Basic and acidic residues" evidence="7">
    <location>
        <begin position="1479"/>
        <end position="1491"/>
    </location>
</feature>
<feature type="region of interest" description="Disordered" evidence="7">
    <location>
        <begin position="1117"/>
        <end position="1161"/>
    </location>
</feature>
<evidence type="ECO:0000256" key="1">
    <source>
        <dbReference type="ARBA" id="ARBA00022741"/>
    </source>
</evidence>
<dbReference type="InterPro" id="IPR023393">
    <property type="entry name" value="START-like_dom_sf"/>
</dbReference>
<dbReference type="InParanoid" id="H3DPL4"/>
<evidence type="ECO:0000313" key="9">
    <source>
        <dbReference type="Ensembl" id="ENSTNIP00000022463.1"/>
    </source>
</evidence>
<dbReference type="InterPro" id="IPR001752">
    <property type="entry name" value="Kinesin_motor_dom"/>
</dbReference>
<reference evidence="10" key="1">
    <citation type="journal article" date="2004" name="Nature">
        <title>Genome duplication in the teleost fish Tetraodon nigroviridis reveals the early vertebrate proto-karyotype.</title>
        <authorList>
            <person name="Jaillon O."/>
            <person name="Aury J.-M."/>
            <person name="Brunet F."/>
            <person name="Petit J.-L."/>
            <person name="Stange-Thomann N."/>
            <person name="Mauceli E."/>
            <person name="Bouneau L."/>
            <person name="Fischer C."/>
            <person name="Ozouf-Costaz C."/>
            <person name="Bernot A."/>
            <person name="Nicaud S."/>
            <person name="Jaffe D."/>
            <person name="Fisher S."/>
            <person name="Lutfalla G."/>
            <person name="Dossat C."/>
            <person name="Segurens B."/>
            <person name="Dasilva C."/>
            <person name="Salanoubat M."/>
            <person name="Levy M."/>
            <person name="Boudet N."/>
            <person name="Castellano S."/>
            <person name="Anthouard V."/>
            <person name="Jubin C."/>
            <person name="Castelli V."/>
            <person name="Katinka M."/>
            <person name="Vacherie B."/>
            <person name="Biemont C."/>
            <person name="Skalli Z."/>
            <person name="Cattolico L."/>
            <person name="Poulain J."/>
            <person name="De Berardinis V."/>
            <person name="Cruaud C."/>
            <person name="Duprat S."/>
            <person name="Brottier P."/>
            <person name="Coutanceau J.-P."/>
            <person name="Gouzy J."/>
            <person name="Parra G."/>
            <person name="Lardier G."/>
            <person name="Chapple C."/>
            <person name="McKernan K.J."/>
            <person name="McEwan P."/>
            <person name="Bosak S."/>
            <person name="Kellis M."/>
            <person name="Volff J.-N."/>
            <person name="Guigo R."/>
            <person name="Zody M.C."/>
            <person name="Mesirov J."/>
            <person name="Lindblad-Toh K."/>
            <person name="Birren B."/>
            <person name="Nusbaum C."/>
            <person name="Kahn D."/>
            <person name="Robinson-Rechavi M."/>
            <person name="Laudet V."/>
            <person name="Schachter V."/>
            <person name="Quetier F."/>
            <person name="Saurin W."/>
            <person name="Scarpelli C."/>
            <person name="Wincker P."/>
            <person name="Lander E.S."/>
            <person name="Weissenbach J."/>
            <person name="Roest Crollius H."/>
        </authorList>
    </citation>
    <scope>NUCLEOTIDE SEQUENCE [LARGE SCALE GENOMIC DNA]</scope>
</reference>
<comment type="similarity">
    <text evidence="5">Belongs to the TRAFAC class myosin-kinesin ATPase superfamily. Kinesin family.</text>
</comment>
<accession>H3DPL4</accession>
<dbReference type="PROSITE" id="PS00411">
    <property type="entry name" value="KINESIN_MOTOR_1"/>
    <property type="match status" value="1"/>
</dbReference>
<dbReference type="PRINTS" id="PR00380">
    <property type="entry name" value="KINESINHEAVY"/>
</dbReference>
<dbReference type="GO" id="GO:0008289">
    <property type="term" value="F:lipid binding"/>
    <property type="evidence" value="ECO:0007669"/>
    <property type="project" value="InterPro"/>
</dbReference>
<feature type="region of interest" description="Disordered" evidence="7">
    <location>
        <begin position="739"/>
        <end position="761"/>
    </location>
</feature>